<dbReference type="GO" id="GO:0036503">
    <property type="term" value="P:ERAD pathway"/>
    <property type="evidence" value="ECO:0007669"/>
    <property type="project" value="UniProtKB-ARBA"/>
</dbReference>
<feature type="compositionally biased region" description="Polar residues" evidence="13">
    <location>
        <begin position="1414"/>
        <end position="1430"/>
    </location>
</feature>
<keyword evidence="8" id="KW-0968">Cytoplasmic vesicle</keyword>
<feature type="compositionally biased region" description="Basic and acidic residues" evidence="13">
    <location>
        <begin position="1570"/>
        <end position="1580"/>
    </location>
</feature>
<evidence type="ECO:0000256" key="5">
    <source>
        <dbReference type="ARBA" id="ARBA00007658"/>
    </source>
</evidence>
<evidence type="ECO:0000256" key="14">
    <source>
        <dbReference type="SAM" id="SignalP"/>
    </source>
</evidence>
<feature type="region of interest" description="Disordered" evidence="13">
    <location>
        <begin position="424"/>
        <end position="482"/>
    </location>
</feature>
<evidence type="ECO:0000313" key="17">
    <source>
        <dbReference type="Proteomes" id="UP000051487"/>
    </source>
</evidence>
<dbReference type="GO" id="GO:0004571">
    <property type="term" value="F:mannosyl-oligosaccharide 1,2-alpha-mannosidase activity"/>
    <property type="evidence" value="ECO:0007669"/>
    <property type="project" value="InterPro"/>
</dbReference>
<comment type="function">
    <text evidence="9">Involved in the maturation of Asn-linked oligosaccharides. Progressively trims alpha-1,2-linked mannose residues from Man(9)GlcNAc(2) to produce Man(5)GlcNAc(2).</text>
</comment>
<keyword evidence="12" id="KW-0326">Glycosidase</keyword>
<comment type="similarity">
    <text evidence="5 12">Belongs to the glycosyl hydrolase 47 family.</text>
</comment>
<feature type="active site" evidence="10">
    <location>
        <position position="550"/>
    </location>
</feature>
<proteinExistence type="inferred from homology"/>
<dbReference type="Gene3D" id="1.50.10.10">
    <property type="match status" value="3"/>
</dbReference>
<dbReference type="GO" id="GO:0060205">
    <property type="term" value="C:cytoplasmic vesicle lumen"/>
    <property type="evidence" value="ECO:0007669"/>
    <property type="project" value="UniProtKB-SubCell"/>
</dbReference>
<evidence type="ECO:0000313" key="16">
    <source>
        <dbReference type="EMBL" id="GAQ02927.1"/>
    </source>
</evidence>
<organism evidence="16 17">
    <name type="scientific">Aspergillus lentulus</name>
    <dbReference type="NCBI Taxonomy" id="293939"/>
    <lineage>
        <taxon>Eukaryota</taxon>
        <taxon>Fungi</taxon>
        <taxon>Dikarya</taxon>
        <taxon>Ascomycota</taxon>
        <taxon>Pezizomycotina</taxon>
        <taxon>Eurotiomycetes</taxon>
        <taxon>Eurotiomycetidae</taxon>
        <taxon>Eurotiales</taxon>
        <taxon>Aspergillaceae</taxon>
        <taxon>Aspergillus</taxon>
        <taxon>Aspergillus subgen. Fumigati</taxon>
    </lineage>
</organism>
<dbReference type="GO" id="GO:0016020">
    <property type="term" value="C:membrane"/>
    <property type="evidence" value="ECO:0007669"/>
    <property type="project" value="InterPro"/>
</dbReference>
<evidence type="ECO:0000256" key="1">
    <source>
        <dbReference type="ARBA" id="ARBA00001913"/>
    </source>
</evidence>
<evidence type="ECO:0000256" key="10">
    <source>
        <dbReference type="PIRSR" id="PIRSR601382-1"/>
    </source>
</evidence>
<evidence type="ECO:0000256" key="13">
    <source>
        <dbReference type="SAM" id="MobiDB-lite"/>
    </source>
</evidence>
<dbReference type="EMBL" id="BCLY01000001">
    <property type="protein sequence ID" value="GAQ02927.1"/>
    <property type="molecule type" value="Genomic_DNA"/>
</dbReference>
<feature type="region of interest" description="Disordered" evidence="13">
    <location>
        <begin position="710"/>
        <end position="734"/>
    </location>
</feature>
<feature type="region of interest" description="Disordered" evidence="13">
    <location>
        <begin position="1324"/>
        <end position="1381"/>
    </location>
</feature>
<comment type="cofactor">
    <cofactor evidence="2">
        <name>Mg(2+)</name>
        <dbReference type="ChEBI" id="CHEBI:18420"/>
    </cofactor>
</comment>
<feature type="compositionally biased region" description="Low complexity" evidence="13">
    <location>
        <begin position="1531"/>
        <end position="1548"/>
    </location>
</feature>
<keyword evidence="7 11" id="KW-1015">Disulfide bond</keyword>
<evidence type="ECO:0000256" key="8">
    <source>
        <dbReference type="ARBA" id="ARBA00023329"/>
    </source>
</evidence>
<dbReference type="PANTHER" id="PTHR11742:SF103">
    <property type="entry name" value="ENDOPLASMIC RETICULUM MANNOSIDASE MNL2-RELATED"/>
    <property type="match status" value="1"/>
</dbReference>
<dbReference type="InterPro" id="IPR012341">
    <property type="entry name" value="6hp_glycosidase-like_sf"/>
</dbReference>
<comment type="pathway">
    <text evidence="4">Protein modification; protein glycosylation.</text>
</comment>
<comment type="caution">
    <text evidence="16">The sequence shown here is derived from an EMBL/GenBank/DDBJ whole genome shotgun (WGS) entry which is preliminary data.</text>
</comment>
<evidence type="ECO:0000256" key="4">
    <source>
        <dbReference type="ARBA" id="ARBA00004922"/>
    </source>
</evidence>
<feature type="region of interest" description="Disordered" evidence="13">
    <location>
        <begin position="1400"/>
        <end position="1614"/>
    </location>
</feature>
<dbReference type="EC" id="3.2.1.-" evidence="12"/>
<feature type="compositionally biased region" description="Low complexity" evidence="13">
    <location>
        <begin position="66"/>
        <end position="78"/>
    </location>
</feature>
<feature type="domain" description="SPIN90/Ldb17 leucine-rich" evidence="15">
    <location>
        <begin position="1131"/>
        <end position="1273"/>
    </location>
</feature>
<dbReference type="PANTHER" id="PTHR11742">
    <property type="entry name" value="MANNOSYL-OLIGOSACCHARIDE ALPHA-1,2-MANNOSIDASE-RELATED"/>
    <property type="match status" value="1"/>
</dbReference>
<feature type="compositionally biased region" description="Basic and acidic residues" evidence="13">
    <location>
        <begin position="710"/>
        <end position="719"/>
    </location>
</feature>
<evidence type="ECO:0000256" key="12">
    <source>
        <dbReference type="RuleBase" id="RU361193"/>
    </source>
</evidence>
<feature type="chain" id="PRO_5042972325" description="alpha-1,2-Mannosidase" evidence="14">
    <location>
        <begin position="28"/>
        <end position="1614"/>
    </location>
</feature>
<accession>A0AAN4T6K8</accession>
<name>A0AAN4T6K8_ASPLE</name>
<comment type="subcellular location">
    <subcellularLocation>
        <location evidence="3">Cytoplasmic vesicle lumen</location>
    </subcellularLocation>
</comment>
<comment type="cofactor">
    <cofactor evidence="1">
        <name>Ca(2+)</name>
        <dbReference type="ChEBI" id="CHEBI:29108"/>
    </cofactor>
</comment>
<dbReference type="FunFam" id="1.50.10.10:FF:000044">
    <property type="entry name" value="alpha-1,2-Mannosidase"/>
    <property type="match status" value="1"/>
</dbReference>
<dbReference type="GO" id="GO:0005975">
    <property type="term" value="P:carbohydrate metabolic process"/>
    <property type="evidence" value="ECO:0007669"/>
    <property type="project" value="InterPro"/>
</dbReference>
<dbReference type="GO" id="GO:0005783">
    <property type="term" value="C:endoplasmic reticulum"/>
    <property type="evidence" value="ECO:0007669"/>
    <property type="project" value="TreeGrafter"/>
</dbReference>
<feature type="compositionally biased region" description="Low complexity" evidence="13">
    <location>
        <begin position="1345"/>
        <end position="1363"/>
    </location>
</feature>
<feature type="active site" description="Proton donor" evidence="10">
    <location>
        <position position="671"/>
    </location>
</feature>
<feature type="region of interest" description="Disordered" evidence="13">
    <location>
        <begin position="499"/>
        <end position="536"/>
    </location>
</feature>
<evidence type="ECO:0000256" key="7">
    <source>
        <dbReference type="ARBA" id="ARBA00023157"/>
    </source>
</evidence>
<sequence>MFRARRYRVSLVFAVIFVLIFVHFSRSRDTSASTVSIPAPADQPKSYPQRPPPVAPDNKEPIAPESSSSHQPTSESVSTPAQQVEKPATPDSKPPQDLASDAHGQASSKDGSAAGQTTTSSSDNGSAKGDGFEVPPYQLDYHGHARVEVDLLETNRPTVHWKQVQEHYPLAPENLIKMPTGKSKALPRVQAVFRDETTSDKIQRVQRLSTIKAAFEHAWNGYKTSAMGHDEIKPLRGGFRDPFMGWAATLVDSLDTLWIMDLKDEFAIAVDQVKKIDFTTSKRDEIPVFETVIRYLGGLLGAYDISGHKYDVLLEKAVELADIVMGAFDTPNRMPTMFYKWAPHDAAKPHIADFDTTLAEIGSLSVEFTRLAQLTKQDKYYDAIARITNALENLQGQTMLPGLWPLKIDASGCRTAASQLNYEVPRNGGVDTEPSALSPTPVLTPVFSSPSPSASSSASSSTPPVPSSRHPPPPAQNERPLPTDAQSYAKLFDRRDGGSLHIDAEPANYDAPNEGANSAVSGSSGDKACTGGLAAPPSSKHKFGLGARGDSTYEYLPKEYMLLGGLSEQYPAMYKKAMNATREHLLFQPMVKDERDIRFLSTMTLTHPIADQVPDSVSVTYEGTHLGCFAGGMFALGAKLFGIEGDLDLAAKLTNACVWAYGVTKTGIMPEHFFLVPCKKGEPCVWNETEYWNSLDPNREQRIADAEKAIEQKSKESDSTKQSTTNSIRRRDSSGKWHVIADSANTDDLINHDEDDVKKQDAKDKAVPHEVFVTQRIMNERLPPGVTRILNRAYLLRPEAIESVFYMFRITGDNYWREKGWEMFQAVSKYTRTEIAHSAINDVTLEKSKMRDTMESFWLAETLKYFYLLFADPSVVSLDDYVLKALWQKIVVDRRKSPAARLFSLVVSSLLARSSPPNQRFPGTRRDECRETTSPTTTTIELWEMEFEVSLENEQQFWDELQEIVSTPCSTEDLIDNALRSYLSFATKYKDEYLNSPFEVSRCSYKLLASSIFTAHADYVRRQMIYGLLQEDDPDTLHLIVSFLLFDGRQHEESFRMMNEEGSFPRLLELLQTYKIKDGENQAALHRMLMDLLYEMSRIQRIRIEDLVLVDDDFIKGLFEIIEDLSYDASDPYHYPVIRVLLVFNEQFMISAHDPVDDKQSTPLTNKVIKVLAMHGNLYKTFGENIILLINREAETSLQLLTLKLLYLIFTTPSTYEYFYTNDLHVLVDILIRNLLDLPEEASALRHTYLRVLYPLLAHTQLKYPPHYKREELKKVLNILGRGQLSSSEGDLERILHFEEVDETTRRLVLRCATVEWLRDEEAESQRESVASFDSTTDAVQTDAESGTPTSTEGSSPGTLSPTRLGGSDSPKPGAHRKPSAVQRLGMDLEPASCSTISVQEVASQHEKPGVITPSRNDAQPTGNSLNTDAIGTIIKPKIKPEPPKSRRRRGRRILEEEDNADKIPEDAASAASSPVMASASVTPPADRRNSTSMSGLAPPVPAHLRRSASNPPPALPPPRRSTHPAVQAHPLSGNCSPLSSNPLNIPSVGKHGQKPEPPKARRWARGRHAHGDSADRSGKELPMNGEILPESSAESNGGTVSVEEAVQKVSLES</sequence>
<dbReference type="GO" id="GO:0005509">
    <property type="term" value="F:calcium ion binding"/>
    <property type="evidence" value="ECO:0007669"/>
    <property type="project" value="InterPro"/>
</dbReference>
<dbReference type="SUPFAM" id="SSF48225">
    <property type="entry name" value="Seven-hairpin glycosidases"/>
    <property type="match status" value="1"/>
</dbReference>
<feature type="active site" evidence="10">
    <location>
        <position position="799"/>
    </location>
</feature>
<evidence type="ECO:0000256" key="6">
    <source>
        <dbReference type="ARBA" id="ARBA00022801"/>
    </source>
</evidence>
<keyword evidence="14" id="KW-0732">Signal</keyword>
<feature type="compositionally biased region" description="Polar residues" evidence="13">
    <location>
        <begin position="105"/>
        <end position="116"/>
    </location>
</feature>
<feature type="signal peptide" evidence="14">
    <location>
        <begin position="1"/>
        <end position="27"/>
    </location>
</feature>
<dbReference type="Pfam" id="PF09431">
    <property type="entry name" value="SPIN90_LRD"/>
    <property type="match status" value="1"/>
</dbReference>
<feature type="disulfide bond" evidence="11">
    <location>
        <begin position="628"/>
        <end position="657"/>
    </location>
</feature>
<protein>
    <recommendedName>
        <fullName evidence="12">alpha-1,2-Mannosidase</fullName>
        <ecNumber evidence="12">3.2.1.-</ecNumber>
    </recommendedName>
</protein>
<feature type="compositionally biased region" description="Low complexity" evidence="13">
    <location>
        <begin position="448"/>
        <end position="462"/>
    </location>
</feature>
<dbReference type="InterPro" id="IPR018556">
    <property type="entry name" value="SPIN90/Ldb17_LRD"/>
</dbReference>
<evidence type="ECO:0000256" key="9">
    <source>
        <dbReference type="ARBA" id="ARBA00024790"/>
    </source>
</evidence>
<dbReference type="InterPro" id="IPR050749">
    <property type="entry name" value="Glycosyl_Hydrolase_47"/>
</dbReference>
<reference evidence="16 17" key="1">
    <citation type="submission" date="2015-11" db="EMBL/GenBank/DDBJ databases">
        <title>Aspergillus lentulus strain IFM 54703T.</title>
        <authorList>
            <person name="Kusuya Y."/>
            <person name="Sakai K."/>
            <person name="Kamei K."/>
            <person name="Takahashi H."/>
            <person name="Yaguchi T."/>
        </authorList>
    </citation>
    <scope>NUCLEOTIDE SEQUENCE [LARGE SCALE GENOMIC DNA]</scope>
    <source>
        <strain evidence="16 17">IFM 54703</strain>
    </source>
</reference>
<feature type="active site" description="Proton donor" evidence="10">
    <location>
        <position position="290"/>
    </location>
</feature>
<feature type="region of interest" description="Disordered" evidence="13">
    <location>
        <begin position="30"/>
        <end position="137"/>
    </location>
</feature>
<feature type="compositionally biased region" description="Polar residues" evidence="13">
    <location>
        <begin position="515"/>
        <end position="524"/>
    </location>
</feature>
<feature type="region of interest" description="Disordered" evidence="13">
    <location>
        <begin position="914"/>
        <end position="933"/>
    </location>
</feature>
<evidence type="ECO:0000259" key="15">
    <source>
        <dbReference type="Pfam" id="PF09431"/>
    </source>
</evidence>
<dbReference type="Proteomes" id="UP000051487">
    <property type="component" value="Unassembled WGS sequence"/>
</dbReference>
<keyword evidence="6 12" id="KW-0378">Hydrolase</keyword>
<feature type="compositionally biased region" description="Polar residues" evidence="13">
    <location>
        <begin position="1328"/>
        <end position="1344"/>
    </location>
</feature>
<feature type="compositionally biased region" description="Low complexity" evidence="13">
    <location>
        <begin position="1468"/>
        <end position="1485"/>
    </location>
</feature>
<gene>
    <name evidence="16" type="ORF">ALT_0248</name>
</gene>
<dbReference type="PRINTS" id="PR00747">
    <property type="entry name" value="GLYHDRLASE47"/>
</dbReference>
<feature type="compositionally biased region" description="Pro residues" evidence="13">
    <location>
        <begin position="463"/>
        <end position="475"/>
    </location>
</feature>
<dbReference type="InterPro" id="IPR036026">
    <property type="entry name" value="Seven-hairpin_glycosidases"/>
</dbReference>
<evidence type="ECO:0000256" key="3">
    <source>
        <dbReference type="ARBA" id="ARBA00004321"/>
    </source>
</evidence>
<feature type="compositionally biased region" description="Pro residues" evidence="13">
    <location>
        <begin position="1511"/>
        <end position="1520"/>
    </location>
</feature>
<evidence type="ECO:0000256" key="11">
    <source>
        <dbReference type="PIRSR" id="PIRSR601382-3"/>
    </source>
</evidence>
<evidence type="ECO:0000256" key="2">
    <source>
        <dbReference type="ARBA" id="ARBA00001946"/>
    </source>
</evidence>
<dbReference type="Pfam" id="PF01532">
    <property type="entry name" value="Glyco_hydro_47"/>
    <property type="match status" value="1"/>
</dbReference>
<dbReference type="InterPro" id="IPR001382">
    <property type="entry name" value="Glyco_hydro_47"/>
</dbReference>